<dbReference type="InterPro" id="IPR001789">
    <property type="entry name" value="Sig_transdc_resp-reg_receiver"/>
</dbReference>
<dbReference type="SMART" id="SM00448">
    <property type="entry name" value="REC"/>
    <property type="match status" value="1"/>
</dbReference>
<dbReference type="Gene3D" id="3.40.50.2300">
    <property type="match status" value="1"/>
</dbReference>
<organism evidence="5 6">
    <name type="scientific">Syncephalastrum racemosum</name>
    <name type="common">Filamentous fungus</name>
    <dbReference type="NCBI Taxonomy" id="13706"/>
    <lineage>
        <taxon>Eukaryota</taxon>
        <taxon>Fungi</taxon>
        <taxon>Fungi incertae sedis</taxon>
        <taxon>Mucoromycota</taxon>
        <taxon>Mucoromycotina</taxon>
        <taxon>Mucoromycetes</taxon>
        <taxon>Mucorales</taxon>
        <taxon>Syncephalastraceae</taxon>
        <taxon>Syncephalastrum</taxon>
    </lineage>
</organism>
<keyword evidence="2" id="KW-0902">Two-component regulatory system</keyword>
<dbReference type="OMA" id="NDSSEWR"/>
<accession>A0A1X2HQJ1</accession>
<dbReference type="OrthoDB" id="21225at2759"/>
<dbReference type="SUPFAM" id="SSF52172">
    <property type="entry name" value="CheY-like"/>
    <property type="match status" value="1"/>
</dbReference>
<sequence length="115" mass="12746">MPDAIHQMDLARSGIKALDMLRQRPYDLVLLDIDMPILNGVETARHIRASDEYDVLSSNRSIPIVAVTTNDSSEWRQAFAQIGMNGCISKPVVPSVLKQILYQVIQCGHSPESLA</sequence>
<dbReference type="PROSITE" id="PS50110">
    <property type="entry name" value="RESPONSE_REGULATORY"/>
    <property type="match status" value="1"/>
</dbReference>
<gene>
    <name evidence="5" type="ORF">BCR43DRAFT_487126</name>
</gene>
<dbReference type="STRING" id="13706.A0A1X2HQJ1"/>
<dbReference type="InterPro" id="IPR011006">
    <property type="entry name" value="CheY-like_superfamily"/>
</dbReference>
<evidence type="ECO:0000313" key="5">
    <source>
        <dbReference type="EMBL" id="ORZ01562.1"/>
    </source>
</evidence>
<keyword evidence="1 3" id="KW-0597">Phosphoprotein</keyword>
<dbReference type="GO" id="GO:0000160">
    <property type="term" value="P:phosphorelay signal transduction system"/>
    <property type="evidence" value="ECO:0007669"/>
    <property type="project" value="UniProtKB-KW"/>
</dbReference>
<evidence type="ECO:0000256" key="2">
    <source>
        <dbReference type="ARBA" id="ARBA00023012"/>
    </source>
</evidence>
<feature type="domain" description="Response regulatory" evidence="4">
    <location>
        <begin position="1"/>
        <end position="105"/>
    </location>
</feature>
<protein>
    <submittedName>
        <fullName evidence="5">CheY-like superfamily</fullName>
    </submittedName>
</protein>
<evidence type="ECO:0000256" key="1">
    <source>
        <dbReference type="ARBA" id="ARBA00022553"/>
    </source>
</evidence>
<dbReference type="Proteomes" id="UP000242180">
    <property type="component" value="Unassembled WGS sequence"/>
</dbReference>
<proteinExistence type="predicted"/>
<feature type="modified residue" description="4-aspartylphosphate" evidence="3">
    <location>
        <position position="32"/>
    </location>
</feature>
<dbReference type="AlphaFoldDB" id="A0A1X2HQJ1"/>
<evidence type="ECO:0000313" key="6">
    <source>
        <dbReference type="Proteomes" id="UP000242180"/>
    </source>
</evidence>
<dbReference type="InParanoid" id="A0A1X2HQJ1"/>
<evidence type="ECO:0000259" key="4">
    <source>
        <dbReference type="PROSITE" id="PS50110"/>
    </source>
</evidence>
<dbReference type="CDD" id="cd17546">
    <property type="entry name" value="REC_hyHK_CKI1_RcsC-like"/>
    <property type="match status" value="1"/>
</dbReference>
<dbReference type="PANTHER" id="PTHR45339:SF1">
    <property type="entry name" value="HYBRID SIGNAL TRANSDUCTION HISTIDINE KINASE J"/>
    <property type="match status" value="1"/>
</dbReference>
<dbReference type="EMBL" id="MCGN01000002">
    <property type="protein sequence ID" value="ORZ01562.1"/>
    <property type="molecule type" value="Genomic_DNA"/>
</dbReference>
<reference evidence="5 6" key="1">
    <citation type="submission" date="2016-07" db="EMBL/GenBank/DDBJ databases">
        <title>Pervasive Adenine N6-methylation of Active Genes in Fungi.</title>
        <authorList>
            <consortium name="DOE Joint Genome Institute"/>
            <person name="Mondo S.J."/>
            <person name="Dannebaum R.O."/>
            <person name="Kuo R.C."/>
            <person name="Labutti K."/>
            <person name="Haridas S."/>
            <person name="Kuo A."/>
            <person name="Salamov A."/>
            <person name="Ahrendt S.R."/>
            <person name="Lipzen A."/>
            <person name="Sullivan W."/>
            <person name="Andreopoulos W.B."/>
            <person name="Clum A."/>
            <person name="Lindquist E."/>
            <person name="Daum C."/>
            <person name="Ramamoorthy G.K."/>
            <person name="Gryganskyi A."/>
            <person name="Culley D."/>
            <person name="Magnuson J.K."/>
            <person name="James T.Y."/>
            <person name="O'Malley M.A."/>
            <person name="Stajich J.E."/>
            <person name="Spatafora J.W."/>
            <person name="Visel A."/>
            <person name="Grigoriev I.V."/>
        </authorList>
    </citation>
    <scope>NUCLEOTIDE SEQUENCE [LARGE SCALE GENOMIC DNA]</scope>
    <source>
        <strain evidence="5 6">NRRL 2496</strain>
    </source>
</reference>
<name>A0A1X2HQJ1_SYNRA</name>
<comment type="caution">
    <text evidence="5">The sequence shown here is derived from an EMBL/GenBank/DDBJ whole genome shotgun (WGS) entry which is preliminary data.</text>
</comment>
<keyword evidence="6" id="KW-1185">Reference proteome</keyword>
<dbReference type="PANTHER" id="PTHR45339">
    <property type="entry name" value="HYBRID SIGNAL TRANSDUCTION HISTIDINE KINASE J"/>
    <property type="match status" value="1"/>
</dbReference>
<evidence type="ECO:0000256" key="3">
    <source>
        <dbReference type="PROSITE-ProRule" id="PRU00169"/>
    </source>
</evidence>
<dbReference type="Pfam" id="PF00072">
    <property type="entry name" value="Response_reg"/>
    <property type="match status" value="1"/>
</dbReference>